<evidence type="ECO:0000256" key="2">
    <source>
        <dbReference type="SAM" id="MobiDB-lite"/>
    </source>
</evidence>
<comment type="caution">
    <text evidence="4">The sequence shown here is derived from an EMBL/GenBank/DDBJ whole genome shotgun (WGS) entry which is preliminary data.</text>
</comment>
<reference evidence="4 5" key="1">
    <citation type="submission" date="2019-08" db="EMBL/GenBank/DDBJ databases">
        <title>Calorimonas adulescens gen. nov., sp. nov., an anaerobic thermophilic bacterium from Sakhalin hot spring.</title>
        <authorList>
            <person name="Khomyakova M.A."/>
            <person name="Merkel A.Y."/>
            <person name="Novikov A."/>
            <person name="Bonch-Osmolovskaya E.A."/>
            <person name="Slobodkin A.I."/>
        </authorList>
    </citation>
    <scope>NUCLEOTIDE SEQUENCE [LARGE SCALE GENOMIC DNA]</scope>
    <source>
        <strain evidence="4 5">A05MB</strain>
    </source>
</reference>
<keyword evidence="5" id="KW-1185">Reference proteome</keyword>
<dbReference type="InterPro" id="IPR029051">
    <property type="entry name" value="DUF4352"/>
</dbReference>
<organism evidence="4 5">
    <name type="scientific">Calorimonas adulescens</name>
    <dbReference type="NCBI Taxonomy" id="2606906"/>
    <lineage>
        <taxon>Bacteria</taxon>
        <taxon>Bacillati</taxon>
        <taxon>Bacillota</taxon>
        <taxon>Clostridia</taxon>
        <taxon>Thermoanaerobacterales</taxon>
        <taxon>Thermoanaerobacteraceae</taxon>
        <taxon>Calorimonas</taxon>
    </lineage>
</organism>
<accession>A0A5D8QC10</accession>
<keyword evidence="1" id="KW-0732">Signal</keyword>
<evidence type="ECO:0000256" key="1">
    <source>
        <dbReference type="ARBA" id="ARBA00022729"/>
    </source>
</evidence>
<dbReference type="Proteomes" id="UP000322976">
    <property type="component" value="Unassembled WGS sequence"/>
</dbReference>
<dbReference type="AlphaFoldDB" id="A0A5D8QC10"/>
<evidence type="ECO:0000313" key="4">
    <source>
        <dbReference type="EMBL" id="TZE81073.1"/>
    </source>
</evidence>
<dbReference type="Pfam" id="PF11611">
    <property type="entry name" value="DUF4352"/>
    <property type="match status" value="1"/>
</dbReference>
<gene>
    <name evidence="4" type="ORF">FWJ32_10655</name>
</gene>
<feature type="region of interest" description="Disordered" evidence="2">
    <location>
        <begin position="31"/>
        <end position="55"/>
    </location>
</feature>
<name>A0A5D8QC10_9THEO</name>
<evidence type="ECO:0000313" key="5">
    <source>
        <dbReference type="Proteomes" id="UP000322976"/>
    </source>
</evidence>
<feature type="domain" description="DUF4352" evidence="3">
    <location>
        <begin position="61"/>
        <end position="178"/>
    </location>
</feature>
<dbReference type="Gene3D" id="2.60.40.1240">
    <property type="match status" value="1"/>
</dbReference>
<dbReference type="InterPro" id="IPR029050">
    <property type="entry name" value="Immunoprotect_excell_Ig-like"/>
</dbReference>
<dbReference type="EMBL" id="VTPS01000018">
    <property type="protein sequence ID" value="TZE81073.1"/>
    <property type="molecule type" value="Genomic_DNA"/>
</dbReference>
<proteinExistence type="predicted"/>
<feature type="compositionally biased region" description="Low complexity" evidence="2">
    <location>
        <begin position="37"/>
        <end position="51"/>
    </location>
</feature>
<evidence type="ECO:0000259" key="3">
    <source>
        <dbReference type="Pfam" id="PF11611"/>
    </source>
</evidence>
<protein>
    <submittedName>
        <fullName evidence="4">DUF4352 domain-containing protein</fullName>
    </submittedName>
</protein>
<sequence>MEVFFMLKRFAVILSLLLIFTLVAGCGETATPEKVGESSTTSGQTGSASNGGEKEPAAETFKIGDVISIGDYVLTVNGTRTSNGDDFLKPDEGNTWYIIDATVENKSDKPVNVSSLLMFKLSDGEGYSYDQAFGADTKGSLDGELAPGRKMRGELAYEIPKDASGLELIFDADVWGSGQAIVKLDR</sequence>